<feature type="transmembrane region" description="Helical" evidence="7">
    <location>
        <begin position="128"/>
        <end position="148"/>
    </location>
</feature>
<feature type="transmembrane region" description="Helical" evidence="7">
    <location>
        <begin position="398"/>
        <end position="425"/>
    </location>
</feature>
<evidence type="ECO:0000256" key="3">
    <source>
        <dbReference type="ARBA" id="ARBA00022448"/>
    </source>
</evidence>
<dbReference type="Proteomes" id="UP000515204">
    <property type="component" value="Unplaced"/>
</dbReference>
<feature type="transmembrane region" description="Helical" evidence="7">
    <location>
        <begin position="89"/>
        <end position="116"/>
    </location>
</feature>
<accession>A0A6P3YAE0</accession>
<dbReference type="RefSeq" id="XP_014487353.1">
    <property type="nucleotide sequence ID" value="XM_014631867.1"/>
</dbReference>
<evidence type="ECO:0000256" key="1">
    <source>
        <dbReference type="ARBA" id="ARBA00004141"/>
    </source>
</evidence>
<dbReference type="GO" id="GO:0022857">
    <property type="term" value="F:transmembrane transporter activity"/>
    <property type="evidence" value="ECO:0007669"/>
    <property type="project" value="InterPro"/>
</dbReference>
<dbReference type="AlphaFoldDB" id="A0A6P3YAE0"/>
<dbReference type="InterPro" id="IPR020846">
    <property type="entry name" value="MFS_dom"/>
</dbReference>
<dbReference type="PROSITE" id="PS50850">
    <property type="entry name" value="MFS"/>
    <property type="match status" value="1"/>
</dbReference>
<organism evidence="9 10">
    <name type="scientific">Dinoponera quadriceps</name>
    <name type="common">South American ant</name>
    <dbReference type="NCBI Taxonomy" id="609295"/>
    <lineage>
        <taxon>Eukaryota</taxon>
        <taxon>Metazoa</taxon>
        <taxon>Ecdysozoa</taxon>
        <taxon>Arthropoda</taxon>
        <taxon>Hexapoda</taxon>
        <taxon>Insecta</taxon>
        <taxon>Pterygota</taxon>
        <taxon>Neoptera</taxon>
        <taxon>Endopterygota</taxon>
        <taxon>Hymenoptera</taxon>
        <taxon>Apocrita</taxon>
        <taxon>Aculeata</taxon>
        <taxon>Formicoidea</taxon>
        <taxon>Formicidae</taxon>
        <taxon>Ponerinae</taxon>
        <taxon>Ponerini</taxon>
        <taxon>Dinoponera</taxon>
    </lineage>
</organism>
<evidence type="ECO:0000256" key="5">
    <source>
        <dbReference type="ARBA" id="ARBA00022989"/>
    </source>
</evidence>
<keyword evidence="5 7" id="KW-1133">Transmembrane helix</keyword>
<keyword evidence="9" id="KW-1185">Reference proteome</keyword>
<evidence type="ECO:0000313" key="10">
    <source>
        <dbReference type="RefSeq" id="XP_014487353.1"/>
    </source>
</evidence>
<comment type="subcellular location">
    <subcellularLocation>
        <location evidence="1">Membrane</location>
        <topology evidence="1">Multi-pass membrane protein</topology>
    </subcellularLocation>
</comment>
<feature type="domain" description="Major facilitator superfamily (MFS) profile" evidence="8">
    <location>
        <begin position="1"/>
        <end position="455"/>
    </location>
</feature>
<comment type="similarity">
    <text evidence="2">Belongs to the major facilitator superfamily.</text>
</comment>
<dbReference type="InterPro" id="IPR011701">
    <property type="entry name" value="MFS"/>
</dbReference>
<evidence type="ECO:0000256" key="2">
    <source>
        <dbReference type="ARBA" id="ARBA00008335"/>
    </source>
</evidence>
<sequence length="456" mass="51396">MTDYIRDPFTGCVFSALFWGIFAGVYGRRNIILLTLFIDSILTIIASFLQNYNLFLIFRIMSGFIMGAPGTLIYTYFSEFHEDKYQTKSVCFLGFFWPLAWLILPGLAWIFIPLPINFEFYGIHYNSWRMFLAFISVPTFIIAMIIFLKYPESPKFLVSQGETEEALAILRKIYAVNTGRDECEYPVKQLLSDVVLNVKKKETSSSSFKTLADLVKNIWWQLRTIVSPPYLKYAIILWTIYTSNMFGYYGFGLWIPELFNRFENYQQLHPNASATVCELIRDISQSLNITIADEPFLPLDGVAKECKPNIDERVFINALTINAVSLPGNLISGFLANKVDRRTIPMIAMFLAGIAAFGVYFVSSSLQVLVVMCVFSLMVTMSNFAMAGVAVNTFPTHVAAAAVSMMVCLGRTGAVVSNLVFALLLDFSCEVPIFLLASIVMFGGLLSFLIPSKEKK</sequence>
<dbReference type="OrthoDB" id="3936150at2759"/>
<feature type="transmembrane region" description="Helical" evidence="7">
    <location>
        <begin position="368"/>
        <end position="391"/>
    </location>
</feature>
<evidence type="ECO:0000313" key="9">
    <source>
        <dbReference type="Proteomes" id="UP000515204"/>
    </source>
</evidence>
<reference evidence="10" key="1">
    <citation type="submission" date="2025-08" db="UniProtKB">
        <authorList>
            <consortium name="RefSeq"/>
        </authorList>
    </citation>
    <scope>IDENTIFICATION</scope>
</reference>
<evidence type="ECO:0000256" key="6">
    <source>
        <dbReference type="ARBA" id="ARBA00023136"/>
    </source>
</evidence>
<evidence type="ECO:0000256" key="7">
    <source>
        <dbReference type="SAM" id="Phobius"/>
    </source>
</evidence>
<gene>
    <name evidence="10" type="primary">LOC106751088</name>
</gene>
<dbReference type="PANTHER" id="PTHR23511:SF38">
    <property type="entry name" value="SYNAPTIC VESICLE 2-RELATED PROTEIN-LIKE PROTEIN"/>
    <property type="match status" value="1"/>
</dbReference>
<dbReference type="Pfam" id="PF00083">
    <property type="entry name" value="Sugar_tr"/>
    <property type="match status" value="1"/>
</dbReference>
<dbReference type="KEGG" id="dqu:106751088"/>
<feature type="transmembrane region" description="Helical" evidence="7">
    <location>
        <begin position="230"/>
        <end position="251"/>
    </location>
</feature>
<proteinExistence type="inferred from homology"/>
<evidence type="ECO:0000259" key="8">
    <source>
        <dbReference type="PROSITE" id="PS50850"/>
    </source>
</evidence>
<dbReference type="PANTHER" id="PTHR23511">
    <property type="entry name" value="SYNAPTIC VESICLE GLYCOPROTEIN 2"/>
    <property type="match status" value="1"/>
</dbReference>
<dbReference type="InterPro" id="IPR036259">
    <property type="entry name" value="MFS_trans_sf"/>
</dbReference>
<feature type="transmembrane region" description="Helical" evidence="7">
    <location>
        <begin position="31"/>
        <end position="50"/>
    </location>
</feature>
<dbReference type="Pfam" id="PF07690">
    <property type="entry name" value="MFS_1"/>
    <property type="match status" value="1"/>
</dbReference>
<dbReference type="SUPFAM" id="SSF103473">
    <property type="entry name" value="MFS general substrate transporter"/>
    <property type="match status" value="1"/>
</dbReference>
<name>A0A6P3YAE0_DINQU</name>
<dbReference type="Gene3D" id="1.20.1250.20">
    <property type="entry name" value="MFS general substrate transporter like domains"/>
    <property type="match status" value="1"/>
</dbReference>
<evidence type="ECO:0000256" key="4">
    <source>
        <dbReference type="ARBA" id="ARBA00022692"/>
    </source>
</evidence>
<dbReference type="GO" id="GO:0016020">
    <property type="term" value="C:membrane"/>
    <property type="evidence" value="ECO:0007669"/>
    <property type="project" value="UniProtKB-SubCell"/>
</dbReference>
<feature type="transmembrane region" description="Helical" evidence="7">
    <location>
        <begin position="314"/>
        <end position="336"/>
    </location>
</feature>
<dbReference type="GeneID" id="106751088"/>
<keyword evidence="3" id="KW-0813">Transport</keyword>
<dbReference type="InterPro" id="IPR005828">
    <property type="entry name" value="MFS_sugar_transport-like"/>
</dbReference>
<keyword evidence="4 7" id="KW-0812">Transmembrane</keyword>
<feature type="transmembrane region" description="Helical" evidence="7">
    <location>
        <begin position="56"/>
        <end position="77"/>
    </location>
</feature>
<protein>
    <submittedName>
        <fullName evidence="10">Synaptic vesicle glycoprotein 2B-like</fullName>
    </submittedName>
</protein>
<feature type="transmembrane region" description="Helical" evidence="7">
    <location>
        <begin position="431"/>
        <end position="450"/>
    </location>
</feature>
<keyword evidence="6 7" id="KW-0472">Membrane</keyword>
<feature type="transmembrane region" description="Helical" evidence="7">
    <location>
        <begin position="343"/>
        <end position="362"/>
    </location>
</feature>
<feature type="transmembrane region" description="Helical" evidence="7">
    <location>
        <begin position="6"/>
        <end position="26"/>
    </location>
</feature>